<proteinExistence type="predicted"/>
<evidence type="ECO:0000256" key="5">
    <source>
        <dbReference type="ARBA" id="ARBA00022801"/>
    </source>
</evidence>
<dbReference type="InterPro" id="IPR051346">
    <property type="entry name" value="OTU_Deubiquitinase"/>
</dbReference>
<dbReference type="GO" id="GO:0004843">
    <property type="term" value="F:cysteine-type deubiquitinase activity"/>
    <property type="evidence" value="ECO:0007669"/>
    <property type="project" value="UniProtKB-EC"/>
</dbReference>
<evidence type="ECO:0000313" key="10">
    <source>
        <dbReference type="Proteomes" id="UP000034182"/>
    </source>
</evidence>
<dbReference type="AlphaFoldDB" id="A0A0G2DYS6"/>
<protein>
    <recommendedName>
        <fullName evidence="2">ubiquitinyl hydrolase 1</fullName>
        <ecNumber evidence="2">3.4.19.12</ecNumber>
    </recommendedName>
</protein>
<evidence type="ECO:0000259" key="8">
    <source>
        <dbReference type="Pfam" id="PF12359"/>
    </source>
</evidence>
<gene>
    <name evidence="9" type="ORF">UCDDS831_g07736</name>
</gene>
<dbReference type="InterPro" id="IPR022105">
    <property type="entry name" value="DUF3645"/>
</dbReference>
<dbReference type="EC" id="3.4.19.12" evidence="2"/>
<accession>A0A0G2DYS6</accession>
<dbReference type="PANTHER" id="PTHR13367">
    <property type="entry name" value="UBIQUITIN THIOESTERASE"/>
    <property type="match status" value="1"/>
</dbReference>
<evidence type="ECO:0000256" key="2">
    <source>
        <dbReference type="ARBA" id="ARBA00012759"/>
    </source>
</evidence>
<dbReference type="InterPro" id="IPR022099">
    <property type="entry name" value="DUF3638"/>
</dbReference>
<sequence>MMSFRLMGRELLRTKPQLAWKTMDLDAWLDATCRDILDESDAILDPRFQLVYSIGNQRIMDGQPDRWVITQRLLALFASEAYRLQTEGSRDIEVDFRGRSFPMITFLNHDVGHILLDRVVEQIGRGKLLGISLLHCSAAVRQAVLEFIRESSVCESTLTLVEQEFGSSASWKILLLCRGLIANNVLLFALQQKRWLVNYGLDLSRCRMAVPYRAKGVPSISAEFGHPDVAIVLTCLSYYYSGLTSTQLRHAFENLFRESDPSSEYALWAQDCPTLSIQSLHGINLEDDRSWDETILPQLRFSKSAADYFMATVVFPHEGKEFPAKLSTSAWDIPSKSQPSTGFSGTNDNKFLLPLSIHQNDLPQLHRTNAMVANMLLQRENRQYVEAKDSCGKRLSTEGLLKLLCASSPQISVFIDVGAQVLEASNEDVARKWLQLSPNADAAVFFDEADEKRVLDRHGFVERLSNSGFHQNLDRCLIYLDEVHTRGVDISMPTQARAAVTLGPRTTKDRLVQACMRMRKLNCHHLEEPEGRTLHEMYGGGSGQPAFRSCLTSEPARQDATVQHLLSEWATFKSGHSRDWTLQEEQEREIAHEVEQERELQRPPPAEALAHTLDPAVRAFVQNGTFPENGALTTHGRADEFLRPVTWLLSSRRSDRTDVFVIISPYEANALLPALRQETAAAAVRLHVYAAKTSRAMLGDFTGLDFYTVSGTGSGEAEYTPPPPPPPLLVAQLGLLAGSLFFDSYAAYRLVADFLGIVTDAAGVGDGGVVVGADGFVQMEARRRVGWPVKSPFVRSPIVYCPYRGAR</sequence>
<dbReference type="Proteomes" id="UP000034182">
    <property type="component" value="Unassembled WGS sequence"/>
</dbReference>
<evidence type="ECO:0000313" key="9">
    <source>
        <dbReference type="EMBL" id="KKY15276.1"/>
    </source>
</evidence>
<comment type="catalytic activity">
    <reaction evidence="1">
        <text>Thiol-dependent hydrolysis of ester, thioester, amide, peptide and isopeptide bonds formed by the C-terminal Gly of ubiquitin (a 76-residue protein attached to proteins as an intracellular targeting signal).</text>
        <dbReference type="EC" id="3.4.19.12"/>
    </reaction>
</comment>
<name>A0A0G2DYS6_9PEZI</name>
<evidence type="ECO:0000256" key="4">
    <source>
        <dbReference type="ARBA" id="ARBA00022786"/>
    </source>
</evidence>
<dbReference type="EMBL" id="LAQI01000198">
    <property type="protein sequence ID" value="KKY15276.1"/>
    <property type="molecule type" value="Genomic_DNA"/>
</dbReference>
<keyword evidence="4" id="KW-0833">Ubl conjugation pathway</keyword>
<organism evidence="9 10">
    <name type="scientific">Diplodia seriata</name>
    <dbReference type="NCBI Taxonomy" id="420778"/>
    <lineage>
        <taxon>Eukaryota</taxon>
        <taxon>Fungi</taxon>
        <taxon>Dikarya</taxon>
        <taxon>Ascomycota</taxon>
        <taxon>Pezizomycotina</taxon>
        <taxon>Dothideomycetes</taxon>
        <taxon>Dothideomycetes incertae sedis</taxon>
        <taxon>Botryosphaeriales</taxon>
        <taxon>Botryosphaeriaceae</taxon>
        <taxon>Diplodia</taxon>
    </lineage>
</organism>
<feature type="domain" description="DUF3645" evidence="8">
    <location>
        <begin position="202"/>
        <end position="234"/>
    </location>
</feature>
<evidence type="ECO:0000256" key="3">
    <source>
        <dbReference type="ARBA" id="ARBA00022670"/>
    </source>
</evidence>
<comment type="caution">
    <text evidence="9">The sequence shown here is derived from an EMBL/GenBank/DDBJ whole genome shotgun (WGS) entry which is preliminary data.</text>
</comment>
<keyword evidence="5" id="KW-0378">Hydrolase</keyword>
<dbReference type="Pfam" id="PF12359">
    <property type="entry name" value="DUF3645"/>
    <property type="match status" value="1"/>
</dbReference>
<reference evidence="9 10" key="1">
    <citation type="submission" date="2015-03" db="EMBL/GenBank/DDBJ databases">
        <authorList>
            <person name="Morales-Cruz A."/>
            <person name="Amrine K.C."/>
            <person name="Cantu D."/>
        </authorList>
    </citation>
    <scope>NUCLEOTIDE SEQUENCE [LARGE SCALE GENOMIC DNA]</scope>
    <source>
        <strain evidence="9">DS831</strain>
    </source>
</reference>
<dbReference type="PANTHER" id="PTHR13367:SF33">
    <property type="entry name" value="P-LOOP CONTAINING NUCLEOSIDE TRIPHOSPHATE HYDROLASE PROTEIN"/>
    <property type="match status" value="1"/>
</dbReference>
<evidence type="ECO:0000256" key="1">
    <source>
        <dbReference type="ARBA" id="ARBA00000707"/>
    </source>
</evidence>
<evidence type="ECO:0000256" key="6">
    <source>
        <dbReference type="ARBA" id="ARBA00022807"/>
    </source>
</evidence>
<keyword evidence="3" id="KW-0645">Protease</keyword>
<dbReference type="GO" id="GO:0006508">
    <property type="term" value="P:proteolysis"/>
    <property type="evidence" value="ECO:0007669"/>
    <property type="project" value="UniProtKB-KW"/>
</dbReference>
<dbReference type="Pfam" id="PF12340">
    <property type="entry name" value="DUF3638"/>
    <property type="match status" value="1"/>
</dbReference>
<keyword evidence="6" id="KW-0788">Thiol protease</keyword>
<reference evidence="9 10" key="2">
    <citation type="submission" date="2015-05" db="EMBL/GenBank/DDBJ databases">
        <title>Distinctive expansion of gene families associated with plant cell wall degradation and secondary metabolism in the genomes of grapevine trunk pathogens.</title>
        <authorList>
            <person name="Lawrence D.P."/>
            <person name="Travadon R."/>
            <person name="Rolshausen P.E."/>
            <person name="Baumgartner K."/>
        </authorList>
    </citation>
    <scope>NUCLEOTIDE SEQUENCE [LARGE SCALE GENOMIC DNA]</scope>
    <source>
        <strain evidence="9">DS831</strain>
    </source>
</reference>
<feature type="domain" description="DUF3638" evidence="7">
    <location>
        <begin position="1"/>
        <end position="84"/>
    </location>
</feature>
<evidence type="ECO:0000259" key="7">
    <source>
        <dbReference type="Pfam" id="PF12340"/>
    </source>
</evidence>